<comment type="caution">
    <text evidence="1">The sequence shown here is derived from an EMBL/GenBank/DDBJ whole genome shotgun (WGS) entry which is preliminary data.</text>
</comment>
<gene>
    <name evidence="1" type="ORF">SPELUC_LOCUS5033</name>
</gene>
<proteinExistence type="predicted"/>
<evidence type="ECO:0000313" key="1">
    <source>
        <dbReference type="EMBL" id="CAG8546685.1"/>
    </source>
</evidence>
<dbReference type="EMBL" id="CAJVPW010004889">
    <property type="protein sequence ID" value="CAG8546685.1"/>
    <property type="molecule type" value="Genomic_DNA"/>
</dbReference>
<organism evidence="1 2">
    <name type="scientific">Cetraspora pellucida</name>
    <dbReference type="NCBI Taxonomy" id="1433469"/>
    <lineage>
        <taxon>Eukaryota</taxon>
        <taxon>Fungi</taxon>
        <taxon>Fungi incertae sedis</taxon>
        <taxon>Mucoromycota</taxon>
        <taxon>Glomeromycotina</taxon>
        <taxon>Glomeromycetes</taxon>
        <taxon>Diversisporales</taxon>
        <taxon>Gigasporaceae</taxon>
        <taxon>Cetraspora</taxon>
    </lineage>
</organism>
<name>A0ACA9LVI1_9GLOM</name>
<protein>
    <submittedName>
        <fullName evidence="1">9873_t:CDS:1</fullName>
    </submittedName>
</protein>
<dbReference type="Proteomes" id="UP000789366">
    <property type="component" value="Unassembled WGS sequence"/>
</dbReference>
<reference evidence="1" key="1">
    <citation type="submission" date="2021-06" db="EMBL/GenBank/DDBJ databases">
        <authorList>
            <person name="Kallberg Y."/>
            <person name="Tangrot J."/>
            <person name="Rosling A."/>
        </authorList>
    </citation>
    <scope>NUCLEOTIDE SEQUENCE</scope>
    <source>
        <strain evidence="1">28 12/20/2015</strain>
    </source>
</reference>
<evidence type="ECO:0000313" key="2">
    <source>
        <dbReference type="Proteomes" id="UP000789366"/>
    </source>
</evidence>
<keyword evidence="2" id="KW-1185">Reference proteome</keyword>
<accession>A0ACA9LVI1</accession>
<sequence>MFNTDKYFDFDLEKKTEAKSNKKKKQQQQALLLFLLAAGAAYYYFMIYLPDEERKVLEKQIQNKLEEVKNLKTEEYNNIPTLLIASDQEVRKLANILVGRYQEDMKAFPDGDKNEDFRFTRAASYDIYFPPSLQNI</sequence>